<keyword evidence="2" id="KW-1185">Reference proteome</keyword>
<reference evidence="2" key="1">
    <citation type="submission" date="2016-12" db="EMBL/GenBank/DDBJ databases">
        <authorList>
            <person name="Varghese N."/>
            <person name="Submissions S."/>
        </authorList>
    </citation>
    <scope>NUCLEOTIDE SEQUENCE [LARGE SCALE GENOMIC DNA]</scope>
    <source>
        <strain evidence="2">DSM 11544</strain>
    </source>
</reference>
<dbReference type="Pfam" id="PF26128">
    <property type="entry name" value="Gad2"/>
    <property type="match status" value="1"/>
</dbReference>
<gene>
    <name evidence="1" type="ORF">SAMN02745215_02893</name>
</gene>
<evidence type="ECO:0000313" key="2">
    <source>
        <dbReference type="Proteomes" id="UP000184010"/>
    </source>
</evidence>
<proteinExistence type="predicted"/>
<dbReference type="AlphaFoldDB" id="A0A1M7U3N8"/>
<dbReference type="EMBL" id="FRDN01000009">
    <property type="protein sequence ID" value="SHN77490.1"/>
    <property type="molecule type" value="Genomic_DNA"/>
</dbReference>
<dbReference type="STRING" id="1121395.SAMN02745215_02893"/>
<sequence length="295" mass="33691">MKAKTIKAILAKKHKDFVASIQDEEVRKLVDKNSIITGGSIVSMLLGEKVNDFDYYFTNKETCLAVARYYVEQFNQKTQKGVAVQELENSRIRVFVSSAGIAAEDEESEELTTEFDDEGMEELGLQELKEAQSEEKPSYRPVFLSSNAITLTNKVQLVIRFYGNAEEIHTNYDFVHATCYWTSKDNNLVLSGKALEAILAKELVYQGSKYPLASIMRTKKFIQRGWQINAGQYLKMVLQLQELNLHDINVLEEQLTGVDSAYFAMALTAVKKRVEEDPEFKVDNCYLFEVINRIF</sequence>
<evidence type="ECO:0000313" key="1">
    <source>
        <dbReference type="EMBL" id="SHN77490.1"/>
    </source>
</evidence>
<organism evidence="1 2">
    <name type="scientific">Desulfitobacterium chlororespirans DSM 11544</name>
    <dbReference type="NCBI Taxonomy" id="1121395"/>
    <lineage>
        <taxon>Bacteria</taxon>
        <taxon>Bacillati</taxon>
        <taxon>Bacillota</taxon>
        <taxon>Clostridia</taxon>
        <taxon>Eubacteriales</taxon>
        <taxon>Desulfitobacteriaceae</taxon>
        <taxon>Desulfitobacterium</taxon>
    </lineage>
</organism>
<dbReference type="RefSeq" id="WP_072773264.1">
    <property type="nucleotide sequence ID" value="NZ_FRDN01000009.1"/>
</dbReference>
<name>A0A1M7U3N8_9FIRM</name>
<protein>
    <submittedName>
        <fullName evidence="1">Uncharacterized protein</fullName>
    </submittedName>
</protein>
<dbReference type="Proteomes" id="UP000184010">
    <property type="component" value="Unassembled WGS sequence"/>
</dbReference>
<accession>A0A1M7U3N8</accession>